<dbReference type="SUPFAM" id="SSF51905">
    <property type="entry name" value="FAD/NAD(P)-binding domain"/>
    <property type="match status" value="2"/>
</dbReference>
<evidence type="ECO:0000313" key="14">
    <source>
        <dbReference type="EMBL" id="KAG5657366.1"/>
    </source>
</evidence>
<dbReference type="SUPFAM" id="SSF74650">
    <property type="entry name" value="Galactose mutarotase-like"/>
    <property type="match status" value="1"/>
</dbReference>
<keyword evidence="15" id="KW-1185">Reference proteome</keyword>
<dbReference type="Gene3D" id="2.70.98.10">
    <property type="match status" value="1"/>
</dbReference>
<dbReference type="PANTHER" id="PTHR46323">
    <property type="entry name" value="BETA-GALACTOSIDASE"/>
    <property type="match status" value="1"/>
</dbReference>
<keyword evidence="10" id="KW-0326">Glycosidase</keyword>
<dbReference type="GO" id="GO:0004497">
    <property type="term" value="F:monooxygenase activity"/>
    <property type="evidence" value="ECO:0007669"/>
    <property type="project" value="InterPro"/>
</dbReference>
<dbReference type="InterPro" id="IPR050347">
    <property type="entry name" value="Bact_Beta-galactosidase"/>
</dbReference>
<evidence type="ECO:0000256" key="10">
    <source>
        <dbReference type="ARBA" id="ARBA00023295"/>
    </source>
</evidence>
<gene>
    <name evidence="14" type="ORF">KAF25_005930</name>
</gene>
<dbReference type="InterPro" id="IPR006102">
    <property type="entry name" value="Ig-like_GH2"/>
</dbReference>
<keyword evidence="4" id="KW-0285">Flavoprotein</keyword>
<dbReference type="Pfam" id="PF02929">
    <property type="entry name" value="Bgal_small_N"/>
    <property type="match status" value="1"/>
</dbReference>
<dbReference type="Pfam" id="PF16353">
    <property type="entry name" value="LacZ_4"/>
    <property type="match status" value="1"/>
</dbReference>
<dbReference type="InterPro" id="IPR008979">
    <property type="entry name" value="Galactose-bd-like_sf"/>
</dbReference>
<dbReference type="InterPro" id="IPR002938">
    <property type="entry name" value="FAD-bd"/>
</dbReference>
<dbReference type="Pfam" id="PF02837">
    <property type="entry name" value="Glyco_hydro_2_N"/>
    <property type="match status" value="1"/>
</dbReference>
<feature type="compositionally biased region" description="Polar residues" evidence="12">
    <location>
        <begin position="1745"/>
        <end position="1762"/>
    </location>
</feature>
<dbReference type="Pfam" id="PF00703">
    <property type="entry name" value="Glyco_hydro_2"/>
    <property type="match status" value="1"/>
</dbReference>
<dbReference type="InterPro" id="IPR006104">
    <property type="entry name" value="Glyco_hydro_2_N"/>
</dbReference>
<dbReference type="Gene3D" id="1.10.630.10">
    <property type="entry name" value="Cytochrome P450"/>
    <property type="match status" value="1"/>
</dbReference>
<dbReference type="InterPro" id="IPR036396">
    <property type="entry name" value="Cyt_P450_sf"/>
</dbReference>
<sequence>MLPIVGGGISGLCLAIGLLRHHHFELSIFESSPAFIEIGAGLALGPNAQRALGLLSPSVEQAFWNLATGNTSPEFSKKWFNFMHSARGGQEELHLGSIDNQSGQQTVHRAKFLHALASIVPSGVVQFRKRLVRISEQGEYTVLHFADGTTANADCVIGADGVHSNMRKHLLGAATPEAAPVFSGIVAYRGLIPMERADEALDKYAHDAYLWCGDEGMVMSYPIDSGQVLNVVAAHYRNSWDERAYVVDSKPEKLRKDFESFGKMPQEIIKILGEPKAWALLEHLPAPRFYSKNIAIVGDAAHATTPFQGAGAGQAIEDVLVLSQLLGRVHCIHDIEPAFAVYDILRRPRTERIVQTSREAMKLYTVTNTTEKWEHAWGGRMNWIWDIDLEAHVADALRMLEQRRSGGYMGSLSSPAWQQLNVAIIGGGIGGMSAAIALRRAGHKVSIYERADFAGEAGASISCAANGTRWLNEWEVNVGKGDGVVLRKLISRDWTTGKVLSLYELDDYEKRWGHVYYMFQRQCMHEMLKSEAQGNGKGQPAKLFVNHKCTSIDTSTGVVEFENGKTAKHHLIIGADGIGSTVRGILDIWPDRRPAKSSCLHANVRTEDAIATGLVDFSRDQALQFWGGQGEVWDKIVLSPCRGGKLLSYYCFFPREKGDYVSQTWGEEERPVEELLAPYPTLDPQVRGHLALGKDIQPWRLWTHEPYPYISKDLVCLVGDAAHPMMPHQSQAACMAIEDAAALGILFSEEYFTGNVSEALSMYQAVRLARVTKVQAAAQRASENINERIGFSSNVDNPVYKVKSEQEKLTIEEMNGKVRLYGVSAFKPGSSKTLNASHLPSNYSLILILALGIGFWLVYRYRRLQHIPGPFFAKLTNLHRFILTKLGYIHLYQSEAHERYGPVVRFGPNMVSICDPEAIQTVFHKRSGFSDMYRAFRPWTTNGLLLSVFTAENDVANRQMKQHIAMYFSLSYTALTFEKRVDNAINMLFEQLDRQFVATGASCDLTRWFKFFSYDAMGLMTFSRAYGYIEHGEETTGIITDVKNTMLTIGPMTQIPWLDWLLHKNWLINRIKPEPVSCLLNYVLERIEERRKSPKEIHDTATAGPDTRTDFLGYFLQAQDRKSNKVPPRFLSTWTLANILGGSDSTASMLRSVVCFLVEHPDALKSVRTELRSKLQDTAGPSLIIPKWHELQSLPFLDACIKESLRLDPPFATALERIVPAGGATICGHFFPGGSVFGAGTRTCLGQNVAMFEIKKLVAALFINYDVKMPFDFKAYDQKCQGLTLEELQREWEHYTRLISGAATSTTVSGLAIPLTLGVSTIGVAMAAPAIHNARKKREIIERHLNRLNATHHTRKRDVLGSMAVSGTIGVVTLGVGSMGADAVATAGAEHGIQAIVANETAIKLVSHAALDGAGMAVEHAHTNHLKKKDAHKAFQKAGVFQAVQDAKAAEAGYTIQQYPNANQAYPQYAGPSSAQALPMPPPPYSAAVGQIPQPGYNMTPNGYPQDYKVPDAQQAIPQYNQSYLTPNTTGQYPPQQSYDYSQPQQIPVSSAPSPMPQMNTQMFSPPQTPAMHYPASISQPTQAPQQYSPYPQQSGVPSYNHAPPPQSFDMSAMHQALPVATPAPTTPYQAPQHQMYVANNTLPTPPQDNRQNYTPQPVYRDVRGQAVQAPSPGYFPTVPATPTGYPPAAIAVPVLPVQSVPAAQVSQPIGSANVQQQAMQTHTGYQPATPAAQPQYHQHPGYSSPHQTGNYQQVQSPTPVDTNRRDSFMSTPQSSFTPHAPYNPQNYGQISQQEKSNNSTAHIAGNVPTPGFQAVQPPMQYQTMPPTPMPTGSTVSQYQHDSKGSYFPTSPPTGALPDWTNLNILQRNNLPPRAHFYSYPDQTSALSFDRDQSFLHSLNGTWKFHYDPSPFDAPIWEMANTTSWDDIEVPGMWQLQGYGNPHYTNIDYPFSVTPPNVSYVNPTGSYWRQFEVPEDWEGDQIRLRFEGVDSAFHVWVNGEDVGYGQGSRDPSEFDITDYLSPGKANDLAVRVYQWSDGSYIEDQDQWWLSGIFRDVYLIPFDRSSIVDYQVDSELSDSFDEGSFKVNVTVQGKEGDLAIKLLSPTDSVVDEWKGSSSDVYKKKLSGEDFHIWSAETPNLYTLLITFNGRTVSQKVGLRRVEIKGSNFYVNGKPIILYGVNRHEHHHLTGRTISYENMRKDLLLMKRSNINAIRTAHQPPHPDFFDVADELGFYVIAESDLECHGFRSFEDTEEKAAQWLSDNSDWEDAYVDRARQLVERFKNHASVIIWSLGNECFYGRNHAAMSKWIKERDPSRIIHYEQDHEAKSTDMYSQMYSEPDYMREFMKNHTDKPLILCEYAHAMGNGPGGLENYVDLFRTEPLSQGGLVWEWSNHGILKKEENVTYYAYGGDFGDVPNDGDFIMDGLTLSDHSPMPSLKEYAKIIQPISVKLAKNGSAMTVINHYDFSDLNHLEASWHVVADDLKTEPRSLSLPRVPAGENRTVALPSGFNSTAKESWITVEFKLKEDTLWASQGHLIAWDQLHIQRPTTKAKDTTSLARRQNNANFEKKGTKLSYKSGDSSFGFDLLQGNVTWNINGVDIFQRGPELTFYRALTQNDAASTGDGPIWEEERIHMMYSQVRDVTWRAEDDGAVVHYKVWVGAKTQAWGVEADMIYKIPASGPHLQLQARGEFVGKNESHVLPRIGLTAVLPESLNDVEWFGRGPGESYKDSKQGSRIGQYESTVPDLFTYYDYPQENGNREDLRWLKIGNKDVTLDARRNKDEAFSFTARRYMPYDLDKAKHPHDLKPLNMTVLHLDYDNNGLGSATVWVRPFEKYRCYAKPFDFTFNFSVV</sequence>
<dbReference type="InterPro" id="IPR006101">
    <property type="entry name" value="Glyco_hydro_2"/>
</dbReference>
<dbReference type="SUPFAM" id="SSF54373">
    <property type="entry name" value="FAD-linked reductases, C-terminal domain"/>
    <property type="match status" value="1"/>
</dbReference>
<feature type="region of interest" description="Disordered" evidence="12">
    <location>
        <begin position="1576"/>
        <end position="1598"/>
    </location>
</feature>
<dbReference type="GO" id="GO:0030246">
    <property type="term" value="F:carbohydrate binding"/>
    <property type="evidence" value="ECO:0007669"/>
    <property type="project" value="InterPro"/>
</dbReference>
<evidence type="ECO:0000256" key="3">
    <source>
        <dbReference type="ARBA" id="ARBA00012756"/>
    </source>
</evidence>
<dbReference type="InterPro" id="IPR017972">
    <property type="entry name" value="Cyt_P450_CS"/>
</dbReference>
<dbReference type="Pfam" id="PF02836">
    <property type="entry name" value="Glyco_hydro_2_C"/>
    <property type="match status" value="1"/>
</dbReference>
<name>A0A9P7GVR2_9HYPO</name>
<dbReference type="Gene3D" id="2.60.120.260">
    <property type="entry name" value="Galactose-binding domain-like"/>
    <property type="match status" value="1"/>
</dbReference>
<evidence type="ECO:0000256" key="8">
    <source>
        <dbReference type="ARBA" id="ARBA00023002"/>
    </source>
</evidence>
<accession>A0A9P7GVR2</accession>
<dbReference type="InterPro" id="IPR023232">
    <property type="entry name" value="Glyco_hydro_2_AS"/>
</dbReference>
<keyword evidence="5" id="KW-0479">Metal-binding</keyword>
<evidence type="ECO:0000256" key="1">
    <source>
        <dbReference type="ARBA" id="ARBA00001412"/>
    </source>
</evidence>
<dbReference type="GO" id="GO:0020037">
    <property type="term" value="F:heme binding"/>
    <property type="evidence" value="ECO:0007669"/>
    <property type="project" value="InterPro"/>
</dbReference>
<dbReference type="SMART" id="SM01038">
    <property type="entry name" value="Bgal_small_N"/>
    <property type="match status" value="1"/>
</dbReference>
<dbReference type="InterPro" id="IPR032312">
    <property type="entry name" value="LacZ_4"/>
</dbReference>
<feature type="compositionally biased region" description="Polar residues" evidence="12">
    <location>
        <begin position="1769"/>
        <end position="1802"/>
    </location>
</feature>
<evidence type="ECO:0000256" key="4">
    <source>
        <dbReference type="ARBA" id="ARBA00022630"/>
    </source>
</evidence>
<evidence type="ECO:0000256" key="2">
    <source>
        <dbReference type="ARBA" id="ARBA00007401"/>
    </source>
</evidence>
<dbReference type="Gene3D" id="3.20.20.80">
    <property type="entry name" value="Glycosidases"/>
    <property type="match status" value="1"/>
</dbReference>
<feature type="domain" description="Beta galactosidase small chain/" evidence="13">
    <location>
        <begin position="2573"/>
        <end position="2848"/>
    </location>
</feature>
<feature type="region of interest" description="Disordered" evidence="12">
    <location>
        <begin position="1523"/>
        <end position="1556"/>
    </location>
</feature>
<evidence type="ECO:0000256" key="12">
    <source>
        <dbReference type="SAM" id="MobiDB-lite"/>
    </source>
</evidence>
<dbReference type="SUPFAM" id="SSF49785">
    <property type="entry name" value="Galactose-binding domain-like"/>
    <property type="match status" value="1"/>
</dbReference>
<dbReference type="SUPFAM" id="SSF51445">
    <property type="entry name" value="(Trans)glycosidases"/>
    <property type="match status" value="1"/>
</dbReference>
<evidence type="ECO:0000313" key="15">
    <source>
        <dbReference type="Proteomes" id="UP000782241"/>
    </source>
</evidence>
<dbReference type="GO" id="GO:0005990">
    <property type="term" value="P:lactose catabolic process"/>
    <property type="evidence" value="ECO:0007669"/>
    <property type="project" value="TreeGrafter"/>
</dbReference>
<proteinExistence type="inferred from homology"/>
<dbReference type="GO" id="GO:0009341">
    <property type="term" value="C:beta-galactosidase complex"/>
    <property type="evidence" value="ECO:0007669"/>
    <property type="project" value="InterPro"/>
</dbReference>
<dbReference type="InterPro" id="IPR014718">
    <property type="entry name" value="GH-type_carb-bd"/>
</dbReference>
<dbReference type="EC" id="3.2.1.23" evidence="3"/>
<dbReference type="InterPro" id="IPR017853">
    <property type="entry name" value="GH"/>
</dbReference>
<feature type="region of interest" description="Disordered" evidence="12">
    <location>
        <begin position="1714"/>
        <end position="1805"/>
    </location>
</feature>
<feature type="compositionally biased region" description="Polar residues" evidence="12">
    <location>
        <begin position="1714"/>
        <end position="1727"/>
    </location>
</feature>
<dbReference type="Pfam" id="PF00067">
    <property type="entry name" value="p450"/>
    <property type="match status" value="1"/>
</dbReference>
<dbReference type="Proteomes" id="UP000782241">
    <property type="component" value="Unassembled WGS sequence"/>
</dbReference>
<keyword evidence="6" id="KW-0378">Hydrolase</keyword>
<dbReference type="InterPro" id="IPR036156">
    <property type="entry name" value="Beta-gal/glucu_dom_sf"/>
</dbReference>
<dbReference type="InterPro" id="IPR004199">
    <property type="entry name" value="B-gal_small/dom_5"/>
</dbReference>
<dbReference type="InterPro" id="IPR006103">
    <property type="entry name" value="Glyco_hydro_2_cat"/>
</dbReference>
<protein>
    <recommendedName>
        <fullName evidence="3">beta-galactosidase</fullName>
        <ecNumber evidence="3">3.2.1.23</ecNumber>
    </recommendedName>
    <alternativeName>
        <fullName evidence="11">Lactase</fullName>
    </alternativeName>
</protein>
<dbReference type="PROSITE" id="PS00608">
    <property type="entry name" value="GLYCOSYL_HYDROL_F2_2"/>
    <property type="match status" value="1"/>
</dbReference>
<evidence type="ECO:0000256" key="6">
    <source>
        <dbReference type="ARBA" id="ARBA00022801"/>
    </source>
</evidence>
<dbReference type="GO" id="GO:0005506">
    <property type="term" value="F:iron ion binding"/>
    <property type="evidence" value="ECO:0007669"/>
    <property type="project" value="InterPro"/>
</dbReference>
<dbReference type="Gene3D" id="3.50.50.60">
    <property type="entry name" value="FAD/NAD(P)-binding domain"/>
    <property type="match status" value="2"/>
</dbReference>
<dbReference type="PROSITE" id="PS00086">
    <property type="entry name" value="CYTOCHROME_P450"/>
    <property type="match status" value="1"/>
</dbReference>
<dbReference type="InterPro" id="IPR011013">
    <property type="entry name" value="Gal_mutarotase_sf_dom"/>
</dbReference>
<evidence type="ECO:0000256" key="11">
    <source>
        <dbReference type="ARBA" id="ARBA00032230"/>
    </source>
</evidence>
<comment type="caution">
    <text evidence="14">The sequence shown here is derived from an EMBL/GenBank/DDBJ whole genome shotgun (WGS) entry which is preliminary data.</text>
</comment>
<dbReference type="Gene3D" id="2.60.40.10">
    <property type="entry name" value="Immunoglobulins"/>
    <property type="match status" value="2"/>
</dbReference>
<evidence type="ECO:0000256" key="7">
    <source>
        <dbReference type="ARBA" id="ARBA00022827"/>
    </source>
</evidence>
<keyword evidence="8" id="KW-0560">Oxidoreductase</keyword>
<feature type="compositionally biased region" description="Polar residues" evidence="12">
    <location>
        <begin position="1547"/>
        <end position="1556"/>
    </location>
</feature>
<dbReference type="GO" id="GO:0016705">
    <property type="term" value="F:oxidoreductase activity, acting on paired donors, with incorporation or reduction of molecular oxygen"/>
    <property type="evidence" value="ECO:0007669"/>
    <property type="project" value="InterPro"/>
</dbReference>
<feature type="compositionally biased region" description="Low complexity" evidence="12">
    <location>
        <begin position="1579"/>
        <end position="1598"/>
    </location>
</feature>
<dbReference type="SUPFAM" id="SSF48264">
    <property type="entry name" value="Cytochrome P450"/>
    <property type="match status" value="1"/>
</dbReference>
<reference evidence="14" key="1">
    <citation type="submission" date="2021-04" db="EMBL/GenBank/DDBJ databases">
        <title>Draft genome of Fusarium avenaceum strain F156N33, isolated from an atmospheric sample in Virginia.</title>
        <authorList>
            <person name="Yang S."/>
            <person name="Vinatzer B.A."/>
            <person name="Coleman J."/>
        </authorList>
    </citation>
    <scope>NUCLEOTIDE SEQUENCE</scope>
    <source>
        <strain evidence="14">F156N33</strain>
    </source>
</reference>
<dbReference type="InterPro" id="IPR013783">
    <property type="entry name" value="Ig-like_fold"/>
</dbReference>
<dbReference type="Pfam" id="PF01494">
    <property type="entry name" value="FAD_binding_3"/>
    <property type="match status" value="2"/>
</dbReference>
<organism evidence="14 15">
    <name type="scientific">Fusarium avenaceum</name>
    <dbReference type="NCBI Taxonomy" id="40199"/>
    <lineage>
        <taxon>Eukaryota</taxon>
        <taxon>Fungi</taxon>
        <taxon>Dikarya</taxon>
        <taxon>Ascomycota</taxon>
        <taxon>Pezizomycotina</taxon>
        <taxon>Sordariomycetes</taxon>
        <taxon>Hypocreomycetidae</taxon>
        <taxon>Hypocreales</taxon>
        <taxon>Nectriaceae</taxon>
        <taxon>Fusarium</taxon>
        <taxon>Fusarium tricinctum species complex</taxon>
    </lineage>
</organism>
<keyword evidence="7" id="KW-0274">FAD</keyword>
<dbReference type="SUPFAM" id="SSF49303">
    <property type="entry name" value="beta-Galactosidase/glucuronidase domain"/>
    <property type="match status" value="2"/>
</dbReference>
<dbReference type="InterPro" id="IPR001128">
    <property type="entry name" value="Cyt_P450"/>
</dbReference>
<comment type="similarity">
    <text evidence="2">Belongs to the glycosyl hydrolase 2 family.</text>
</comment>
<dbReference type="GO" id="GO:0004565">
    <property type="term" value="F:beta-galactosidase activity"/>
    <property type="evidence" value="ECO:0007669"/>
    <property type="project" value="UniProtKB-EC"/>
</dbReference>
<evidence type="ECO:0000256" key="5">
    <source>
        <dbReference type="ARBA" id="ARBA00022723"/>
    </source>
</evidence>
<dbReference type="GO" id="GO:0071949">
    <property type="term" value="F:FAD binding"/>
    <property type="evidence" value="ECO:0007669"/>
    <property type="project" value="InterPro"/>
</dbReference>
<dbReference type="InterPro" id="IPR036188">
    <property type="entry name" value="FAD/NAD-bd_sf"/>
</dbReference>
<keyword evidence="9" id="KW-0408">Iron</keyword>
<evidence type="ECO:0000259" key="13">
    <source>
        <dbReference type="SMART" id="SM01038"/>
    </source>
</evidence>
<dbReference type="PANTHER" id="PTHR46323:SF2">
    <property type="entry name" value="BETA-GALACTOSIDASE"/>
    <property type="match status" value="1"/>
</dbReference>
<evidence type="ECO:0000256" key="9">
    <source>
        <dbReference type="ARBA" id="ARBA00023004"/>
    </source>
</evidence>
<comment type="catalytic activity">
    <reaction evidence="1">
        <text>Hydrolysis of terminal non-reducing beta-D-galactose residues in beta-D-galactosides.</text>
        <dbReference type="EC" id="3.2.1.23"/>
    </reaction>
</comment>
<dbReference type="EMBL" id="JAGPUO010000017">
    <property type="protein sequence ID" value="KAG5657366.1"/>
    <property type="molecule type" value="Genomic_DNA"/>
</dbReference>
<dbReference type="PRINTS" id="PR00132">
    <property type="entry name" value="GLHYDRLASE2"/>
</dbReference>
<feature type="compositionally biased region" description="Low complexity" evidence="12">
    <location>
        <begin position="1532"/>
        <end position="1546"/>
    </location>
</feature>